<proteinExistence type="predicted"/>
<dbReference type="Pfam" id="PF03880">
    <property type="entry name" value="DbpA"/>
    <property type="match status" value="1"/>
</dbReference>
<reference evidence="3 4" key="1">
    <citation type="journal article" date="2016" name="Sci. Rep.">
        <title>Metabolic traits of an uncultured archaeal lineage -MSBL1- from brine pools of the Red Sea.</title>
        <authorList>
            <person name="Mwirichia R."/>
            <person name="Alam I."/>
            <person name="Rashid M."/>
            <person name="Vinu M."/>
            <person name="Ba-Alawi W."/>
            <person name="Anthony Kamau A."/>
            <person name="Kamanda Ngugi D."/>
            <person name="Goker M."/>
            <person name="Klenk H.P."/>
            <person name="Bajic V."/>
            <person name="Stingl U."/>
        </authorList>
    </citation>
    <scope>NUCLEOTIDE SEQUENCE [LARGE SCALE GENOMIC DNA]</scope>
    <source>
        <strain evidence="3">SCGC-AAA259O05</strain>
    </source>
</reference>
<dbReference type="Gene3D" id="2.40.30.270">
    <property type="match status" value="1"/>
</dbReference>
<dbReference type="InterPro" id="IPR048761">
    <property type="entry name" value="SMUBP-2_HCS1_1B"/>
</dbReference>
<keyword evidence="4" id="KW-1185">Reference proteome</keyword>
<feature type="domain" description="DEAD box helicase DbpA/CsdA RNA-binding" evidence="1">
    <location>
        <begin position="7"/>
        <end position="58"/>
    </location>
</feature>
<feature type="non-terminal residue" evidence="3">
    <location>
        <position position="179"/>
    </location>
</feature>
<dbReference type="EMBL" id="LHXV01000023">
    <property type="protein sequence ID" value="KXB01171.1"/>
    <property type="molecule type" value="Genomic_DNA"/>
</dbReference>
<dbReference type="InterPro" id="IPR005580">
    <property type="entry name" value="DbpA/CsdA_RNA-bd_dom"/>
</dbReference>
<evidence type="ECO:0000313" key="4">
    <source>
        <dbReference type="Proteomes" id="UP000070344"/>
    </source>
</evidence>
<evidence type="ECO:0000259" key="2">
    <source>
        <dbReference type="Pfam" id="PF21138"/>
    </source>
</evidence>
<protein>
    <submittedName>
        <fullName evidence="3">Uncharacterized protein</fullName>
    </submittedName>
</protein>
<feature type="domain" description="Helicase SMUBP-2/HCS1 1B" evidence="2">
    <location>
        <begin position="79"/>
        <end position="179"/>
    </location>
</feature>
<name>A0A133V416_9EURY</name>
<dbReference type="GO" id="GO:0003723">
    <property type="term" value="F:RNA binding"/>
    <property type="evidence" value="ECO:0007669"/>
    <property type="project" value="InterPro"/>
</dbReference>
<dbReference type="AlphaFoldDB" id="A0A133V416"/>
<sequence>MPENSGPGNILGAIVDQVDIDGEDVGNIDIKGSVATVSVSGEVAGEIANQLDNISEETVSVREADSGERDVHFLELARLVEIEREEEMRRHEEEIKKLSGYEREKEGRAILHLKGKDEGTGLGGKDLIKFARQRQGEELPESEISVGDLVMLSKKDPLRDDNPTGTVARKTNYSITVAF</sequence>
<comment type="caution">
    <text evidence="3">The sequence shown here is derived from an EMBL/GenBank/DDBJ whole genome shotgun (WGS) entry which is preliminary data.</text>
</comment>
<dbReference type="InterPro" id="IPR012677">
    <property type="entry name" value="Nucleotide-bd_a/b_plait_sf"/>
</dbReference>
<accession>A0A133V416</accession>
<gene>
    <name evidence="3" type="ORF">AKJ41_02535</name>
</gene>
<organism evidence="3 4">
    <name type="scientific">candidate division MSBL1 archaeon SCGC-AAA259O05</name>
    <dbReference type="NCBI Taxonomy" id="1698271"/>
    <lineage>
        <taxon>Archaea</taxon>
        <taxon>Methanobacteriati</taxon>
        <taxon>Methanobacteriota</taxon>
        <taxon>candidate division MSBL1</taxon>
    </lineage>
</organism>
<dbReference type="Pfam" id="PF21138">
    <property type="entry name" value="SMUBP-2_HCS1_1B"/>
    <property type="match status" value="1"/>
</dbReference>
<evidence type="ECO:0000313" key="3">
    <source>
        <dbReference type="EMBL" id="KXB01171.1"/>
    </source>
</evidence>
<evidence type="ECO:0000259" key="1">
    <source>
        <dbReference type="Pfam" id="PF03880"/>
    </source>
</evidence>
<dbReference type="Proteomes" id="UP000070344">
    <property type="component" value="Unassembled WGS sequence"/>
</dbReference>
<dbReference type="Gene3D" id="3.30.70.330">
    <property type="match status" value="1"/>
</dbReference>